<keyword evidence="5" id="KW-0560">Oxidoreductase</keyword>
<dbReference type="Pfam" id="PF01218">
    <property type="entry name" value="Coprogen_oxidas"/>
    <property type="match status" value="1"/>
</dbReference>
<evidence type="ECO:0000256" key="6">
    <source>
        <dbReference type="ARBA" id="ARBA00023133"/>
    </source>
</evidence>
<dbReference type="GO" id="GO:0004109">
    <property type="term" value="F:coproporphyrinogen oxidase activity"/>
    <property type="evidence" value="ECO:0007669"/>
    <property type="project" value="UniProtKB-EC"/>
</dbReference>
<gene>
    <name evidence="9" type="ORF">GPM918_LOCUS11462</name>
    <name evidence="10" type="ORF">SRO942_LOCUS11463</name>
</gene>
<evidence type="ECO:0000256" key="5">
    <source>
        <dbReference type="ARBA" id="ARBA00023002"/>
    </source>
</evidence>
<sequence>MVGKKVGSNQSDDYSFKWWEHTYNNAAKNIENKKTRLNEEDGTTETVKLPKKRRKDDVTEEKDVIVYARFRKSSILNGTHEKSIREETNLKQELNNHNEIKSIPTVSDEDLHRICEGRTAHKGARHGIHMNGKLKRLEDQETLLITSVAMKTTVEIASDKREKKKKKKKRKSEEDEEFYCILNSIMVSGAHRAFLFGISFNRFFRTKKLKIILPYLFGTATALTYTYHRQTFVTHASMLDFGVNTDANDIYDSALFIADPVTDKTLLQKNSQSYQSRMEIFIMKLQYHLCRQLETYEDGEKHFQVDRWLRQEGGGGISCVLQDGDVFEKAGVNISVVHGKLPVQAIEQMRSRGHQFIARDLPLDFFAAGISSVIHPRNPYVPTVHFNYRYFELIDIDGSVHWWYGGGTDLTPYYLDESDCKHFHLTLKKTCDKHDKTYYNKFKKWCDDYFNISYRDNERRGVGGIFFDDLNEQGQEKCFSFLKACGNSVIPSYLPLVEKNYLKSYSLNEREWQLIRRGRYAEFNLVLDRGTKFGLQTPGSRIESILMSLPAVAMWKYQYPIKDGSEEKKLVQILKNPKEWV</sequence>
<feature type="region of interest" description="Disordered" evidence="8">
    <location>
        <begin position="31"/>
        <end position="55"/>
    </location>
</feature>
<dbReference type="PANTHER" id="PTHR10755">
    <property type="entry name" value="COPROPORPHYRINOGEN III OXIDASE, MITOCHONDRIAL"/>
    <property type="match status" value="1"/>
</dbReference>
<keyword evidence="11" id="KW-1185">Reference proteome</keyword>
<comment type="caution">
    <text evidence="9">The sequence shown here is derived from an EMBL/GenBank/DDBJ whole genome shotgun (WGS) entry which is preliminary data.</text>
</comment>
<accession>A0A814DCK2</accession>
<keyword evidence="6" id="KW-0350">Heme biosynthesis</keyword>
<evidence type="ECO:0000313" key="11">
    <source>
        <dbReference type="Proteomes" id="UP000663829"/>
    </source>
</evidence>
<reference evidence="9" key="1">
    <citation type="submission" date="2021-02" db="EMBL/GenBank/DDBJ databases">
        <authorList>
            <person name="Nowell W R."/>
        </authorList>
    </citation>
    <scope>NUCLEOTIDE SEQUENCE</scope>
</reference>
<keyword evidence="7" id="KW-0627">Porphyrin biosynthesis</keyword>
<dbReference type="GO" id="GO:0005737">
    <property type="term" value="C:cytoplasm"/>
    <property type="evidence" value="ECO:0007669"/>
    <property type="project" value="TreeGrafter"/>
</dbReference>
<dbReference type="FunFam" id="3.40.1500.10:FF:000002">
    <property type="entry name" value="oxygen-dependent coproporphyrinogen-III oxidase, mitochondrial"/>
    <property type="match status" value="1"/>
</dbReference>
<evidence type="ECO:0000313" key="10">
    <source>
        <dbReference type="EMBL" id="CAF3730393.1"/>
    </source>
</evidence>
<evidence type="ECO:0000256" key="4">
    <source>
        <dbReference type="ARBA" id="ARBA00012869"/>
    </source>
</evidence>
<name>A0A814DCK2_9BILA</name>
<comment type="subunit">
    <text evidence="3">Homodimer.</text>
</comment>
<evidence type="ECO:0000256" key="1">
    <source>
        <dbReference type="ARBA" id="ARBA00005168"/>
    </source>
</evidence>
<dbReference type="InterPro" id="IPR036406">
    <property type="entry name" value="Coprogen_oxidase_aer_sf"/>
</dbReference>
<evidence type="ECO:0000256" key="2">
    <source>
        <dbReference type="ARBA" id="ARBA00010644"/>
    </source>
</evidence>
<evidence type="ECO:0000256" key="3">
    <source>
        <dbReference type="ARBA" id="ARBA00011738"/>
    </source>
</evidence>
<dbReference type="Proteomes" id="UP000681722">
    <property type="component" value="Unassembled WGS sequence"/>
</dbReference>
<dbReference type="EMBL" id="CAJOBC010002382">
    <property type="protein sequence ID" value="CAF3730393.1"/>
    <property type="molecule type" value="Genomic_DNA"/>
</dbReference>
<evidence type="ECO:0000256" key="8">
    <source>
        <dbReference type="SAM" id="MobiDB-lite"/>
    </source>
</evidence>
<protein>
    <recommendedName>
        <fullName evidence="4">coproporphyrinogen oxidase</fullName>
        <ecNumber evidence="4">1.3.3.3</ecNumber>
    </recommendedName>
</protein>
<organism evidence="9 11">
    <name type="scientific">Didymodactylos carnosus</name>
    <dbReference type="NCBI Taxonomy" id="1234261"/>
    <lineage>
        <taxon>Eukaryota</taxon>
        <taxon>Metazoa</taxon>
        <taxon>Spiralia</taxon>
        <taxon>Gnathifera</taxon>
        <taxon>Rotifera</taxon>
        <taxon>Eurotatoria</taxon>
        <taxon>Bdelloidea</taxon>
        <taxon>Philodinida</taxon>
        <taxon>Philodinidae</taxon>
        <taxon>Didymodactylos</taxon>
    </lineage>
</organism>
<dbReference type="OrthoDB" id="15318at2759"/>
<dbReference type="EMBL" id="CAJNOQ010002382">
    <property type="protein sequence ID" value="CAF0955254.1"/>
    <property type="molecule type" value="Genomic_DNA"/>
</dbReference>
<comment type="pathway">
    <text evidence="1">Porphyrin-containing compound metabolism; protoporphyrin-IX biosynthesis; protoporphyrinogen-IX from coproporphyrinogen-III (O2 route): step 1/1.</text>
</comment>
<dbReference type="EC" id="1.3.3.3" evidence="4"/>
<dbReference type="PRINTS" id="PR00073">
    <property type="entry name" value="COPRGNOXDASE"/>
</dbReference>
<dbReference type="GO" id="GO:0006782">
    <property type="term" value="P:protoporphyrinogen IX biosynthetic process"/>
    <property type="evidence" value="ECO:0007669"/>
    <property type="project" value="UniProtKB-UniPathway"/>
</dbReference>
<dbReference type="AlphaFoldDB" id="A0A814DCK2"/>
<dbReference type="Proteomes" id="UP000663829">
    <property type="component" value="Unassembled WGS sequence"/>
</dbReference>
<dbReference type="InterPro" id="IPR001260">
    <property type="entry name" value="Coprogen_oxidase_aer"/>
</dbReference>
<dbReference type="Gene3D" id="3.40.1500.10">
    <property type="entry name" value="Coproporphyrinogen III oxidase, aerobic"/>
    <property type="match status" value="1"/>
</dbReference>
<evidence type="ECO:0000313" key="9">
    <source>
        <dbReference type="EMBL" id="CAF0955254.1"/>
    </source>
</evidence>
<evidence type="ECO:0000256" key="7">
    <source>
        <dbReference type="ARBA" id="ARBA00023244"/>
    </source>
</evidence>
<dbReference type="NCBIfam" id="NF003727">
    <property type="entry name" value="PRK05330.1"/>
    <property type="match status" value="1"/>
</dbReference>
<proteinExistence type="inferred from homology"/>
<dbReference type="UniPathway" id="UPA00251">
    <property type="reaction ID" value="UER00322"/>
</dbReference>
<comment type="similarity">
    <text evidence="2">Belongs to the aerobic coproporphyrinogen-III oxidase family.</text>
</comment>
<dbReference type="PANTHER" id="PTHR10755:SF0">
    <property type="entry name" value="OXYGEN-DEPENDENT COPROPORPHYRINOGEN-III OXIDASE, MITOCHONDRIAL"/>
    <property type="match status" value="1"/>
</dbReference>
<dbReference type="SUPFAM" id="SSF102886">
    <property type="entry name" value="Coproporphyrinogen III oxidase"/>
    <property type="match status" value="1"/>
</dbReference>